<name>A0A926IFM0_9FIRM</name>
<dbReference type="InterPro" id="IPR051608">
    <property type="entry name" value="RQC_Subunit_NEMF"/>
</dbReference>
<dbReference type="InterPro" id="IPR043682">
    <property type="entry name" value="RqcH_bacterial"/>
</dbReference>
<sequence>MSFDGIVTNSVIKELKETILGGRIDKIYQQEKDEILINIYNKNENHKLVISSSSNNPRIYLTKFSKKNPTTPPVFCMLLRKHLSGGIVLNIEQFEMDRVVFIDISSIDELGTPTEKRLIVEIMGKHSNIILVDKPTNKIIDSVKRVSADMSRVRQILPGFIYQYPPIGDKKNPLKTSRKEFFSLLENENKNTPIYKFLYFNYLGLSPMISREICFQADIDIDRTLISLNEDDKAKLYMEFKNIMDLVESGNYTPMYITTSDKNDIIAFYSLDLDQYGNDNKVYLNSISAILDNVYRRKDIMDRINQKSHSIRKSIHVKLDRAQLKLGKQKEELFDSKSRDKYKVYADLISANIYKIPRGVNKIELENFYDENMAKLTVPLDIRLSPVDNAQKYYKKYSKLKNANQLLLEQIPETEKEIEYLENVLLSLENSTEIEELDEIKDELISEGYLKGNDKKHKRKKEEKVSKPMEFISSDNIKIYVGKNNKQNDYLTLKFSHREDLWLHVQGMPGSHVIIKSEGRGVPETTLKEAAILASYFSKGKNSKHVPVDYTQRKNVRKPKNAKTGMVIYDDYKTIIVDPDKNTVDNLSNEEL</sequence>
<gene>
    <name evidence="5" type="primary">rqcH</name>
    <name evidence="7" type="ORF">H8707_10425</name>
</gene>
<feature type="domain" description="NFACT RNA-binding" evidence="6">
    <location>
        <begin position="468"/>
        <end position="567"/>
    </location>
</feature>
<evidence type="ECO:0000256" key="2">
    <source>
        <dbReference type="ARBA" id="ARBA00022730"/>
    </source>
</evidence>
<dbReference type="Gene3D" id="1.10.8.50">
    <property type="match status" value="1"/>
</dbReference>
<dbReference type="GO" id="GO:0000049">
    <property type="term" value="F:tRNA binding"/>
    <property type="evidence" value="ECO:0007669"/>
    <property type="project" value="UniProtKB-UniRule"/>
</dbReference>
<keyword evidence="4 5" id="KW-0648">Protein biosynthesis</keyword>
<reference evidence="7" key="1">
    <citation type="submission" date="2020-08" db="EMBL/GenBank/DDBJ databases">
        <title>Genome public.</title>
        <authorList>
            <person name="Liu C."/>
            <person name="Sun Q."/>
        </authorList>
    </citation>
    <scope>NUCLEOTIDE SEQUENCE</scope>
    <source>
        <strain evidence="7">BX21</strain>
    </source>
</reference>
<dbReference type="GO" id="GO:0072344">
    <property type="term" value="P:rescue of stalled ribosome"/>
    <property type="evidence" value="ECO:0007669"/>
    <property type="project" value="UniProtKB-UniRule"/>
</dbReference>
<dbReference type="Proteomes" id="UP000601171">
    <property type="component" value="Unassembled WGS sequence"/>
</dbReference>
<proteinExistence type="inferred from homology"/>
<dbReference type="InterPro" id="IPR010979">
    <property type="entry name" value="Ribosomal_uS13-like_H2TH"/>
</dbReference>
<dbReference type="GO" id="GO:0043023">
    <property type="term" value="F:ribosomal large subunit binding"/>
    <property type="evidence" value="ECO:0007669"/>
    <property type="project" value="UniProtKB-UniRule"/>
</dbReference>
<dbReference type="HAMAP" id="MF_00844_B">
    <property type="entry name" value="RqcH_B"/>
    <property type="match status" value="1"/>
</dbReference>
<dbReference type="Pfam" id="PF05670">
    <property type="entry name" value="NFACT-R_1"/>
    <property type="match status" value="1"/>
</dbReference>
<keyword evidence="5" id="KW-0175">Coiled coil</keyword>
<dbReference type="RefSeq" id="WP_262430099.1">
    <property type="nucleotide sequence ID" value="NZ_JACRTG010000025.1"/>
</dbReference>
<evidence type="ECO:0000256" key="1">
    <source>
        <dbReference type="ARBA" id="ARBA00022555"/>
    </source>
</evidence>
<feature type="coiled-coil region" evidence="5">
    <location>
        <begin position="397"/>
        <end position="431"/>
    </location>
</feature>
<dbReference type="PANTHER" id="PTHR15239:SF6">
    <property type="entry name" value="RIBOSOME QUALITY CONTROL COMPLEX SUBUNIT NEMF"/>
    <property type="match status" value="1"/>
</dbReference>
<comment type="function">
    <text evidence="5">Key component of the ribosome quality control system (RQC), a ribosome-associated complex that mediates the extraction of incompletely synthesized nascent chains from stalled ribosomes and their subsequent degradation. RqcH recruits Ala-charged tRNA, and with RqcP directs the elongation of stalled nascent chains on 50S ribosomal subunits, leading to non-templated C-terminal alanine extensions (Ala tail). The Ala tail promotes nascent chain degradation. May add between 1 and at least 8 Ala residues. Binds to stalled 50S ribosomal subunits.</text>
</comment>
<evidence type="ECO:0000256" key="5">
    <source>
        <dbReference type="HAMAP-Rule" id="MF_00844"/>
    </source>
</evidence>
<dbReference type="GO" id="GO:0019843">
    <property type="term" value="F:rRNA binding"/>
    <property type="evidence" value="ECO:0007669"/>
    <property type="project" value="UniProtKB-UniRule"/>
</dbReference>
<protein>
    <recommendedName>
        <fullName evidence="5">Rqc2 homolog RqcH</fullName>
        <shortName evidence="5">RqcH</shortName>
    </recommendedName>
</protein>
<dbReference type="EMBL" id="JACRTG010000025">
    <property type="protein sequence ID" value="MBC8588642.1"/>
    <property type="molecule type" value="Genomic_DNA"/>
</dbReference>
<evidence type="ECO:0000313" key="8">
    <source>
        <dbReference type="Proteomes" id="UP000601171"/>
    </source>
</evidence>
<evidence type="ECO:0000313" key="7">
    <source>
        <dbReference type="EMBL" id="MBC8588642.1"/>
    </source>
</evidence>
<dbReference type="Pfam" id="PF05833">
    <property type="entry name" value="NFACT_N"/>
    <property type="match status" value="1"/>
</dbReference>
<evidence type="ECO:0000259" key="6">
    <source>
        <dbReference type="Pfam" id="PF05670"/>
    </source>
</evidence>
<dbReference type="PANTHER" id="PTHR15239">
    <property type="entry name" value="NUCLEAR EXPORT MEDIATOR FACTOR NEMF"/>
    <property type="match status" value="1"/>
</dbReference>
<organism evidence="7 8">
    <name type="scientific">Paratissierella segnis</name>
    <dbReference type="NCBI Taxonomy" id="2763679"/>
    <lineage>
        <taxon>Bacteria</taxon>
        <taxon>Bacillati</taxon>
        <taxon>Bacillota</taxon>
        <taxon>Tissierellia</taxon>
        <taxon>Tissierellales</taxon>
        <taxon>Tissierellaceae</taxon>
        <taxon>Paratissierella</taxon>
    </lineage>
</organism>
<keyword evidence="2 5" id="KW-0699">rRNA-binding</keyword>
<comment type="caution">
    <text evidence="7">The sequence shown here is derived from an EMBL/GenBank/DDBJ whole genome shotgun (WGS) entry which is preliminary data.</text>
</comment>
<dbReference type="Gene3D" id="2.30.310.10">
    <property type="entry name" value="ibrinogen binding protein from staphylococcus aureus domain"/>
    <property type="match status" value="1"/>
</dbReference>
<dbReference type="GO" id="GO:1990112">
    <property type="term" value="C:RQC complex"/>
    <property type="evidence" value="ECO:0007669"/>
    <property type="project" value="TreeGrafter"/>
</dbReference>
<comment type="similarity">
    <text evidence="5">Belongs to the NEMF family.</text>
</comment>
<dbReference type="SUPFAM" id="SSF46946">
    <property type="entry name" value="S13-like H2TH domain"/>
    <property type="match status" value="1"/>
</dbReference>
<dbReference type="AlphaFoldDB" id="A0A926IFM0"/>
<dbReference type="FunFam" id="2.30.310.10:FF:000004">
    <property type="entry name" value="Fibronectin-binding protein A"/>
    <property type="match status" value="1"/>
</dbReference>
<dbReference type="InterPro" id="IPR008532">
    <property type="entry name" value="NFACT_RNA-bd"/>
</dbReference>
<evidence type="ECO:0000256" key="3">
    <source>
        <dbReference type="ARBA" id="ARBA00022884"/>
    </source>
</evidence>
<evidence type="ECO:0000256" key="4">
    <source>
        <dbReference type="ARBA" id="ARBA00022917"/>
    </source>
</evidence>
<accession>A0A926IFM0</accession>
<comment type="subunit">
    <text evidence="5">Associates with stalled 50S ribosomal subunits. Binds to RqcP.</text>
</comment>
<keyword evidence="1 5" id="KW-0820">tRNA-binding</keyword>
<keyword evidence="3 5" id="KW-0694">RNA-binding</keyword>
<keyword evidence="8" id="KW-1185">Reference proteome</keyword>